<keyword evidence="10 11" id="KW-0456">Lyase</keyword>
<comment type="similarity">
    <text evidence="2 11 12">Belongs to the chorismate synthase family.</text>
</comment>
<evidence type="ECO:0000256" key="1">
    <source>
        <dbReference type="ARBA" id="ARBA00005044"/>
    </source>
</evidence>
<dbReference type="Pfam" id="PF01264">
    <property type="entry name" value="Chorismate_synt"/>
    <property type="match status" value="1"/>
</dbReference>
<keyword evidence="4 11" id="KW-0028">Amino-acid biosynthesis</keyword>
<sequence>MPIRFLTAGESHGRGLVCIIEGLPANLELSSEYINRELERRQRGYGRGGRMKIEKDKVQILSGVRFGKTLGGPVALFIENKDWENWKEKMAVEGERPETAVPFTRPRPGHADLAGGIKYNQRDLRNILERASARETACRVALGAVCKRFLEELGVFVGSYVVSIGPLSPPIEEQDLIKRHQLAEQSEVRFPDPSKDKEFMELIDRAKEMGESLGGVFEVFAVGVPPGLGSHVHWDRKLDGRIAQAMMSIQAIKGVEIGLGFEAAKRLGSEVHDEIGYREGEGYFRYSNNLGGLEGGITNGMPIIVRCAMKPIPTLTKPLRSVDVLTKEEVRAGKERTDVVAVPAASVVGESALALVLADAFLEKLGGDFMEEIKERYRIYLDHVKSF</sequence>
<dbReference type="InterPro" id="IPR035904">
    <property type="entry name" value="Chorismate_synth_AroC_sf"/>
</dbReference>
<keyword evidence="5 11" id="KW-0285">Flavoprotein</keyword>
<comment type="catalytic activity">
    <reaction evidence="11 12">
        <text>5-O-(1-carboxyvinyl)-3-phosphoshikimate = chorismate + phosphate</text>
        <dbReference type="Rhea" id="RHEA:21020"/>
        <dbReference type="ChEBI" id="CHEBI:29748"/>
        <dbReference type="ChEBI" id="CHEBI:43474"/>
        <dbReference type="ChEBI" id="CHEBI:57701"/>
        <dbReference type="EC" id="4.2.3.5"/>
    </reaction>
</comment>
<dbReference type="CDD" id="cd07304">
    <property type="entry name" value="Chorismate_synthase"/>
    <property type="match status" value="1"/>
</dbReference>
<dbReference type="GO" id="GO:0004107">
    <property type="term" value="F:chorismate synthase activity"/>
    <property type="evidence" value="ECO:0007669"/>
    <property type="project" value="UniProtKB-UniRule"/>
</dbReference>
<dbReference type="GO" id="GO:0009073">
    <property type="term" value="P:aromatic amino acid family biosynthetic process"/>
    <property type="evidence" value="ECO:0007669"/>
    <property type="project" value="UniProtKB-KW"/>
</dbReference>
<keyword evidence="6 11" id="KW-0288">FMN</keyword>
<reference evidence="13" key="1">
    <citation type="journal article" date="2020" name="mSystems">
        <title>Genome- and Community-Level Interaction Insights into Carbon Utilization and Element Cycling Functions of Hydrothermarchaeota in Hydrothermal Sediment.</title>
        <authorList>
            <person name="Zhou Z."/>
            <person name="Liu Y."/>
            <person name="Xu W."/>
            <person name="Pan J."/>
            <person name="Luo Z.H."/>
            <person name="Li M."/>
        </authorList>
    </citation>
    <scope>NUCLEOTIDE SEQUENCE [LARGE SCALE GENOMIC DNA]</scope>
    <source>
        <strain evidence="13">SpSt-114</strain>
    </source>
</reference>
<dbReference type="EC" id="4.2.3.5" evidence="3 11"/>
<feature type="binding site" evidence="11">
    <location>
        <begin position="310"/>
        <end position="314"/>
    </location>
    <ligand>
        <name>FMN</name>
        <dbReference type="ChEBI" id="CHEBI:58210"/>
    </ligand>
</feature>
<evidence type="ECO:0000256" key="5">
    <source>
        <dbReference type="ARBA" id="ARBA00022630"/>
    </source>
</evidence>
<dbReference type="PANTHER" id="PTHR21085:SF0">
    <property type="entry name" value="CHORISMATE SYNTHASE"/>
    <property type="match status" value="1"/>
</dbReference>
<feature type="binding site" evidence="11">
    <location>
        <begin position="130"/>
        <end position="132"/>
    </location>
    <ligand>
        <name>FMN</name>
        <dbReference type="ChEBI" id="CHEBI:58210"/>
    </ligand>
</feature>
<dbReference type="HAMAP" id="MF_00300">
    <property type="entry name" value="Chorismate_synth"/>
    <property type="match status" value="1"/>
</dbReference>
<dbReference type="GO" id="GO:0010181">
    <property type="term" value="F:FMN binding"/>
    <property type="evidence" value="ECO:0007669"/>
    <property type="project" value="TreeGrafter"/>
</dbReference>
<accession>A0A7C5WZN6</accession>
<dbReference type="PIRSF" id="PIRSF001456">
    <property type="entry name" value="Chorismate_synth"/>
    <property type="match status" value="1"/>
</dbReference>
<feature type="binding site" evidence="11">
    <location>
        <position position="41"/>
    </location>
    <ligand>
        <name>NADP(+)</name>
        <dbReference type="ChEBI" id="CHEBI:58349"/>
    </ligand>
</feature>
<evidence type="ECO:0000256" key="8">
    <source>
        <dbReference type="ARBA" id="ARBA00022857"/>
    </source>
</evidence>
<dbReference type="AlphaFoldDB" id="A0A7C5WZN6"/>
<feature type="binding site" evidence="11">
    <location>
        <position position="47"/>
    </location>
    <ligand>
        <name>NADP(+)</name>
        <dbReference type="ChEBI" id="CHEBI:58349"/>
    </ligand>
</feature>
<keyword evidence="7 11" id="KW-0274">FAD</keyword>
<evidence type="ECO:0000256" key="12">
    <source>
        <dbReference type="RuleBase" id="RU000605"/>
    </source>
</evidence>
<evidence type="ECO:0000256" key="3">
    <source>
        <dbReference type="ARBA" id="ARBA00013036"/>
    </source>
</evidence>
<dbReference type="PROSITE" id="PS00787">
    <property type="entry name" value="CHORISMATE_SYNTHASE_1"/>
    <property type="match status" value="1"/>
</dbReference>
<dbReference type="NCBIfam" id="NF003793">
    <property type="entry name" value="PRK05382.1"/>
    <property type="match status" value="1"/>
</dbReference>
<comment type="cofactor">
    <cofactor evidence="11 12">
        <name>FMNH2</name>
        <dbReference type="ChEBI" id="CHEBI:57618"/>
    </cofactor>
    <text evidence="11 12">Reduced FMN (FMNH(2)).</text>
</comment>
<feature type="binding site" evidence="11">
    <location>
        <begin position="250"/>
        <end position="251"/>
    </location>
    <ligand>
        <name>FMN</name>
        <dbReference type="ChEBI" id="CHEBI:58210"/>
    </ligand>
</feature>
<dbReference type="GO" id="GO:0005829">
    <property type="term" value="C:cytosol"/>
    <property type="evidence" value="ECO:0007669"/>
    <property type="project" value="TreeGrafter"/>
</dbReference>
<evidence type="ECO:0000313" key="13">
    <source>
        <dbReference type="EMBL" id="HHO73035.1"/>
    </source>
</evidence>
<evidence type="ECO:0000256" key="10">
    <source>
        <dbReference type="ARBA" id="ARBA00023239"/>
    </source>
</evidence>
<dbReference type="InterPro" id="IPR020541">
    <property type="entry name" value="Chorismate_synthase_CS"/>
</dbReference>
<dbReference type="EMBL" id="DSAC01000001">
    <property type="protein sequence ID" value="HHO73035.1"/>
    <property type="molecule type" value="Genomic_DNA"/>
</dbReference>
<feature type="binding site" evidence="11">
    <location>
        <position position="336"/>
    </location>
    <ligand>
        <name>FMN</name>
        <dbReference type="ChEBI" id="CHEBI:58210"/>
    </ligand>
</feature>
<dbReference type="InterPro" id="IPR000453">
    <property type="entry name" value="Chorismate_synth"/>
</dbReference>
<name>A0A7C5WZN6_9AQUI</name>
<keyword evidence="9 11" id="KW-0057">Aromatic amino acid biosynthesis</keyword>
<evidence type="ECO:0000256" key="9">
    <source>
        <dbReference type="ARBA" id="ARBA00023141"/>
    </source>
</evidence>
<comment type="caution">
    <text evidence="13">The sequence shown here is derived from an EMBL/GenBank/DDBJ whole genome shotgun (WGS) entry which is preliminary data.</text>
</comment>
<dbReference type="FunFam" id="3.60.150.10:FF:000002">
    <property type="entry name" value="Chorismate synthase"/>
    <property type="match status" value="1"/>
</dbReference>
<dbReference type="NCBIfam" id="TIGR00033">
    <property type="entry name" value="aroC"/>
    <property type="match status" value="1"/>
</dbReference>
<dbReference type="UniPathway" id="UPA00053">
    <property type="reaction ID" value="UER00090"/>
</dbReference>
<dbReference type="SUPFAM" id="SSF103263">
    <property type="entry name" value="Chorismate synthase, AroC"/>
    <property type="match status" value="1"/>
</dbReference>
<comment type="function">
    <text evidence="11">Catalyzes the anti-1,4-elimination of the C-3 phosphate and the C-6 proR hydrogen from 5-enolpyruvylshikimate-3-phosphate (EPSP) to yield chorismate, which is the branch point compound that serves as the starting substrate for the three terminal pathways of aromatic amino acid biosynthesis. This reaction introduces a second double bond into the aromatic ring system.</text>
</comment>
<comment type="subunit">
    <text evidence="11">Homotetramer.</text>
</comment>
<evidence type="ECO:0000256" key="7">
    <source>
        <dbReference type="ARBA" id="ARBA00022827"/>
    </source>
</evidence>
<protein>
    <recommendedName>
        <fullName evidence="3 11">Chorismate synthase</fullName>
        <shortName evidence="11">CS</shortName>
        <ecNumber evidence="3 11">4.2.3.5</ecNumber>
    </recommendedName>
    <alternativeName>
        <fullName evidence="11">5-enolpyruvylshikimate-3-phosphate phospholyase</fullName>
    </alternativeName>
</protein>
<proteinExistence type="inferred from homology"/>
<evidence type="ECO:0000256" key="2">
    <source>
        <dbReference type="ARBA" id="ARBA00008014"/>
    </source>
</evidence>
<dbReference type="PANTHER" id="PTHR21085">
    <property type="entry name" value="CHORISMATE SYNTHASE"/>
    <property type="match status" value="1"/>
</dbReference>
<dbReference type="PROSITE" id="PS00788">
    <property type="entry name" value="CHORISMATE_SYNTHASE_2"/>
    <property type="match status" value="1"/>
</dbReference>
<dbReference type="GO" id="GO:0008652">
    <property type="term" value="P:amino acid biosynthetic process"/>
    <property type="evidence" value="ECO:0007669"/>
    <property type="project" value="UniProtKB-KW"/>
</dbReference>
<evidence type="ECO:0000256" key="4">
    <source>
        <dbReference type="ARBA" id="ARBA00022605"/>
    </source>
</evidence>
<dbReference type="GO" id="GO:0009423">
    <property type="term" value="P:chorismate biosynthetic process"/>
    <property type="evidence" value="ECO:0007669"/>
    <property type="project" value="UniProtKB-UniRule"/>
</dbReference>
<organism evidence="13">
    <name type="scientific">Thermocrinis ruber</name>
    <dbReference type="NCBI Taxonomy" id="75906"/>
    <lineage>
        <taxon>Bacteria</taxon>
        <taxon>Pseudomonadati</taxon>
        <taxon>Aquificota</taxon>
        <taxon>Aquificia</taxon>
        <taxon>Aquificales</taxon>
        <taxon>Aquificaceae</taxon>
        <taxon>Thermocrinis</taxon>
    </lineage>
</organism>
<evidence type="ECO:0000256" key="6">
    <source>
        <dbReference type="ARBA" id="ARBA00022643"/>
    </source>
</evidence>
<gene>
    <name evidence="11" type="primary">aroC</name>
    <name evidence="13" type="ORF">ENN04_00110</name>
</gene>
<evidence type="ECO:0000256" key="11">
    <source>
        <dbReference type="HAMAP-Rule" id="MF_00300"/>
    </source>
</evidence>
<comment type="pathway">
    <text evidence="1 11 12">Metabolic intermediate biosynthesis; chorismate biosynthesis; chorismate from D-erythrose 4-phosphate and phosphoenolpyruvate: step 7/7.</text>
</comment>
<dbReference type="Gene3D" id="3.60.150.10">
    <property type="entry name" value="Chorismate synthase AroC"/>
    <property type="match status" value="1"/>
</dbReference>
<keyword evidence="8 11" id="KW-0521">NADP</keyword>
<feature type="binding site" evidence="11">
    <location>
        <position position="295"/>
    </location>
    <ligand>
        <name>FMN</name>
        <dbReference type="ChEBI" id="CHEBI:58210"/>
    </ligand>
</feature>